<keyword evidence="4" id="KW-1185">Reference proteome</keyword>
<dbReference type="PANTHER" id="PTHR12277:SF81">
    <property type="entry name" value="PROTEIN ABHD13"/>
    <property type="match status" value="1"/>
</dbReference>
<gene>
    <name evidence="3" type="ORF">VDAG_05412</name>
</gene>
<dbReference type="Proteomes" id="UP000001611">
    <property type="component" value="Chromosome 2"/>
</dbReference>
<dbReference type="STRING" id="498257.G2X5A7"/>
<dbReference type="Pfam" id="PF12697">
    <property type="entry name" value="Abhydrolase_6"/>
    <property type="match status" value="1"/>
</dbReference>
<dbReference type="EMBL" id="DS572704">
    <property type="protein sequence ID" value="EGY14248.1"/>
    <property type="molecule type" value="Genomic_DNA"/>
</dbReference>
<dbReference type="PROSITE" id="PS51257">
    <property type="entry name" value="PROKAR_LIPOPROTEIN"/>
    <property type="match status" value="1"/>
</dbReference>
<evidence type="ECO:0000259" key="2">
    <source>
        <dbReference type="Pfam" id="PF12697"/>
    </source>
</evidence>
<dbReference type="PANTHER" id="PTHR12277">
    <property type="entry name" value="ALPHA/BETA HYDROLASE DOMAIN-CONTAINING PROTEIN"/>
    <property type="match status" value="1"/>
</dbReference>
<dbReference type="InterPro" id="IPR000073">
    <property type="entry name" value="AB_hydrolase_1"/>
</dbReference>
<evidence type="ECO:0000313" key="4">
    <source>
        <dbReference type="Proteomes" id="UP000001611"/>
    </source>
</evidence>
<dbReference type="RefSeq" id="XP_009650602.1">
    <property type="nucleotide sequence ID" value="XM_009652307.1"/>
</dbReference>
<dbReference type="InterPro" id="IPR029058">
    <property type="entry name" value="AB_hydrolase_fold"/>
</dbReference>
<reference evidence="3 4" key="1">
    <citation type="submission" date="2008-03" db="EMBL/GenBank/DDBJ databases">
        <title>The Genome Sequence of Verticillium dahliae VdLs.17.</title>
        <authorList>
            <consortium name="The Broad Institute Genome Sequencing Platform"/>
            <person name="Ma L.-J.J."/>
            <person name="Klosterman S.J."/>
            <person name="Subbarao K."/>
            <person name="Dobinson K."/>
            <person name="Veronese P."/>
            <person name="Kang S."/>
            <person name="Gold S.E."/>
            <person name="Young S."/>
            <person name="Jaffe D."/>
            <person name="Gnerre S."/>
            <person name="Berlin A."/>
            <person name="Heiman D."/>
            <person name="Hepburn T."/>
            <person name="Sykes S."/>
            <person name="Alvarado L."/>
            <person name="Kodira C.D."/>
            <person name="Lander E."/>
            <person name="Galagan J."/>
            <person name="Nusbaum C."/>
            <person name="Birren B."/>
        </authorList>
    </citation>
    <scope>NUCLEOTIDE SEQUENCE [LARGE SCALE GENOMIC DNA]</scope>
    <source>
        <strain evidence="4">VdLs.17 / ATCC MYA-4575 / FGSC 10137</strain>
    </source>
</reference>
<dbReference type="InParanoid" id="G2X5A7"/>
<evidence type="ECO:0000256" key="1">
    <source>
        <dbReference type="SAM" id="MobiDB-lite"/>
    </source>
</evidence>
<dbReference type="eggNOG" id="KOG1552">
    <property type="taxonomic scope" value="Eukaryota"/>
</dbReference>
<dbReference type="AlphaFoldDB" id="G2X5A7"/>
<organism evidence="3 4">
    <name type="scientific">Verticillium dahliae (strain VdLs.17 / ATCC MYA-4575 / FGSC 10137)</name>
    <name type="common">Verticillium wilt</name>
    <dbReference type="NCBI Taxonomy" id="498257"/>
    <lineage>
        <taxon>Eukaryota</taxon>
        <taxon>Fungi</taxon>
        <taxon>Dikarya</taxon>
        <taxon>Ascomycota</taxon>
        <taxon>Pezizomycotina</taxon>
        <taxon>Sordariomycetes</taxon>
        <taxon>Hypocreomycetidae</taxon>
        <taxon>Glomerellales</taxon>
        <taxon>Plectosphaerellaceae</taxon>
        <taxon>Verticillium</taxon>
    </lineage>
</organism>
<feature type="domain" description="AB hydrolase-1" evidence="2">
    <location>
        <begin position="199"/>
        <end position="362"/>
    </location>
</feature>
<proteinExistence type="predicted"/>
<dbReference type="SUPFAM" id="SSF53474">
    <property type="entry name" value="alpha/beta-Hydrolases"/>
    <property type="match status" value="1"/>
</dbReference>
<evidence type="ECO:0000313" key="3">
    <source>
        <dbReference type="EMBL" id="EGY14248.1"/>
    </source>
</evidence>
<dbReference type="OMA" id="WFKDLNV"/>
<protein>
    <submittedName>
        <fullName evidence="3">Abhydrolase domain-containing protein 12B</fullName>
    </submittedName>
</protein>
<dbReference type="HOGENOM" id="CLU_029375_3_0_1"/>
<dbReference type="GeneID" id="20706875"/>
<dbReference type="OrthoDB" id="446723at2759"/>
<accession>G2X5A7</accession>
<sequence length="473" mass="52007">MYFRYGNSHGNGSCVGSRSCVSSCILLSCTFEFLKLSRMKYSEIKPSSSPESNPRSHRLQGPECSRDAEQNQTCYPPENPLKLIGEGEIPTGYVHPGEQQCGEADAVFLGTVIYLNRVTLIWFQDVGIPEQWGFLLNQVTPFTLDTPDGETLHAWHILPLGLYQKHEQRLVEEPSGIAPDISKTLGFELLRDDPDAPLVIYLHGAASTLGSGWRPASYRAIYAASPRNIHTVAIDYRGFGASSGTPSEEGLLTDALTLVNWALKEARIPPSRIVIFGQSLGTAVGIALTEYLAALPQPILLSGMVLVAPFADVELLTATYRVAGTIPLLDPLAHFPCLLALLNTFILSTWPSKDKLASFIRRVESLPDDGARYHINIIHAEDDYDIPWSHSEQVFWHAANAATPMGISYEDLEKEKESNKQHLGAGGWVATKQGKRGLIREEIVKWGLHDKVMSYPVVSLAILRAFEAGEAGN</sequence>
<dbReference type="Gene3D" id="3.40.50.1820">
    <property type="entry name" value="alpha/beta hydrolase"/>
    <property type="match status" value="1"/>
</dbReference>
<dbReference type="KEGG" id="vda:VDAG_05412"/>
<name>G2X5A7_VERDV</name>
<feature type="region of interest" description="Disordered" evidence="1">
    <location>
        <begin position="44"/>
        <end position="72"/>
    </location>
</feature>